<evidence type="ECO:0000259" key="4">
    <source>
        <dbReference type="Pfam" id="PF23002"/>
    </source>
</evidence>
<dbReference type="InParanoid" id="A0A2J7QFK6"/>
<dbReference type="InterPro" id="IPR052431">
    <property type="entry name" value="SKI2_subfamily_helicases"/>
</dbReference>
<dbReference type="GO" id="GO:0005737">
    <property type="term" value="C:cytoplasm"/>
    <property type="evidence" value="ECO:0007669"/>
    <property type="project" value="TreeGrafter"/>
</dbReference>
<reference evidence="5 6" key="1">
    <citation type="submission" date="2017-12" db="EMBL/GenBank/DDBJ databases">
        <title>Hemimetabolous genomes reveal molecular basis of termite eusociality.</title>
        <authorList>
            <person name="Harrison M.C."/>
            <person name="Jongepier E."/>
            <person name="Robertson H.M."/>
            <person name="Arning N."/>
            <person name="Bitard-Feildel T."/>
            <person name="Chao H."/>
            <person name="Childers C.P."/>
            <person name="Dinh H."/>
            <person name="Doddapaneni H."/>
            <person name="Dugan S."/>
            <person name="Gowin J."/>
            <person name="Greiner C."/>
            <person name="Han Y."/>
            <person name="Hu H."/>
            <person name="Hughes D.S.T."/>
            <person name="Huylmans A.-K."/>
            <person name="Kemena C."/>
            <person name="Kremer L.P.M."/>
            <person name="Lee S.L."/>
            <person name="Lopez-Ezquerra A."/>
            <person name="Mallet L."/>
            <person name="Monroy-Kuhn J.M."/>
            <person name="Moser A."/>
            <person name="Murali S.C."/>
            <person name="Muzny D.M."/>
            <person name="Otani S."/>
            <person name="Piulachs M.-D."/>
            <person name="Poelchau M."/>
            <person name="Qu J."/>
            <person name="Schaub F."/>
            <person name="Wada-Katsumata A."/>
            <person name="Worley K.C."/>
            <person name="Xie Q."/>
            <person name="Ylla G."/>
            <person name="Poulsen M."/>
            <person name="Gibbs R.A."/>
            <person name="Schal C."/>
            <person name="Richards S."/>
            <person name="Belles X."/>
            <person name="Korb J."/>
            <person name="Bornberg-Bauer E."/>
        </authorList>
    </citation>
    <scope>NUCLEOTIDE SEQUENCE [LARGE SCALE GENOMIC DNA]</scope>
    <source>
        <tissue evidence="5">Whole body</tissue>
    </source>
</reference>
<evidence type="ECO:0000256" key="2">
    <source>
        <dbReference type="ARBA" id="ARBA00022806"/>
    </source>
</evidence>
<keyword evidence="1" id="KW-0378">Hydrolase</keyword>
<sequence>MASSYTESEDSKESETDSEVEDGTHILLEPQKHDILKKELEEEDKVLDMLNEMGNMKENETLEMLLAYLERVTDKILQFSFQDITSMFSNGAIFLVDGDSLLLNLMGNANYDPDNGGQFLHLTYLCERQLQLFARKGGKFEIIFCNIWNRAWSSKPTLLLARSALISHLRFNILCKVHEFDSMWDVNLRTILEKCNCAFILTDFQMLDSYFKLFPHDDHTIQEMIFHVSICYSLLSLYLGCVDMNEVELTVSTLNGFYCPPAGKLQPLIFRQLLKNSITRIEENCRPSPVSTNTVATLLRALEGEMDVRRVITVIAAAQFLEDCDAPQPCKDWIRAFLIYSSVLEVLPLNFRGRSSFVVHTSVFTEFLKKLHKYMNCVLHRILHDIPNVNYNFNTVADLWHGNLFVLVLNYVTAHSSCEEILLGDHILTAYDHLLLEVIRHTEKPLTRFPVKIQNIVFSAKASEGEENTSVERPACSLPLPHNHHEVVPTGCLLAFQFCEDVLPDAMRYNC</sequence>
<feature type="region of interest" description="Disordered" evidence="3">
    <location>
        <begin position="1"/>
        <end position="28"/>
    </location>
</feature>
<feature type="non-terminal residue" evidence="5">
    <location>
        <position position="511"/>
    </location>
</feature>
<accession>A0A2J7QFK6</accession>
<evidence type="ECO:0000313" key="6">
    <source>
        <dbReference type="Proteomes" id="UP000235965"/>
    </source>
</evidence>
<keyword evidence="6" id="KW-1185">Reference proteome</keyword>
<dbReference type="AlphaFoldDB" id="A0A2J7QFK6"/>
<keyword evidence="2" id="KW-0067">ATP-binding</keyword>
<comment type="caution">
    <text evidence="5">The sequence shown here is derived from an EMBL/GenBank/DDBJ whole genome shotgun (WGS) entry which is preliminary data.</text>
</comment>
<protein>
    <recommendedName>
        <fullName evidence="4">ATP-dependent RNA helicase DDX60 PIN-like domain-containing protein</fullName>
    </recommendedName>
</protein>
<dbReference type="Proteomes" id="UP000235965">
    <property type="component" value="Unassembled WGS sequence"/>
</dbReference>
<organism evidence="5 6">
    <name type="scientific">Cryptotermes secundus</name>
    <dbReference type="NCBI Taxonomy" id="105785"/>
    <lineage>
        <taxon>Eukaryota</taxon>
        <taxon>Metazoa</taxon>
        <taxon>Ecdysozoa</taxon>
        <taxon>Arthropoda</taxon>
        <taxon>Hexapoda</taxon>
        <taxon>Insecta</taxon>
        <taxon>Pterygota</taxon>
        <taxon>Neoptera</taxon>
        <taxon>Polyneoptera</taxon>
        <taxon>Dictyoptera</taxon>
        <taxon>Blattodea</taxon>
        <taxon>Blattoidea</taxon>
        <taxon>Termitoidae</taxon>
        <taxon>Kalotermitidae</taxon>
        <taxon>Cryptotermitinae</taxon>
        <taxon>Cryptotermes</taxon>
    </lineage>
</organism>
<name>A0A2J7QFK6_9NEOP</name>
<feature type="domain" description="ATP-dependent RNA helicase DDX60 PIN-like" evidence="4">
    <location>
        <begin position="72"/>
        <end position="207"/>
    </location>
</feature>
<gene>
    <name evidence="5" type="ORF">B7P43_G01190</name>
</gene>
<proteinExistence type="predicted"/>
<dbReference type="STRING" id="105785.A0A2J7QFK6"/>
<evidence type="ECO:0000313" key="5">
    <source>
        <dbReference type="EMBL" id="PNF27374.1"/>
    </source>
</evidence>
<evidence type="ECO:0000256" key="3">
    <source>
        <dbReference type="SAM" id="MobiDB-lite"/>
    </source>
</evidence>
<dbReference type="PANTHER" id="PTHR44533">
    <property type="entry name" value="DEAD/H RNA HELICASE, PUTATIVE-RELATED"/>
    <property type="match status" value="1"/>
</dbReference>
<dbReference type="PANTHER" id="PTHR44533:SF4">
    <property type="entry name" value="DEAD_H RNA HELICASE, PUTATIVE-RELATED"/>
    <property type="match status" value="1"/>
</dbReference>
<evidence type="ECO:0000256" key="1">
    <source>
        <dbReference type="ARBA" id="ARBA00022801"/>
    </source>
</evidence>
<keyword evidence="2" id="KW-0547">Nucleotide-binding</keyword>
<keyword evidence="2" id="KW-0347">Helicase</keyword>
<dbReference type="InterPro" id="IPR055124">
    <property type="entry name" value="PIN-like_DDX60"/>
</dbReference>
<dbReference type="GO" id="GO:0004386">
    <property type="term" value="F:helicase activity"/>
    <property type="evidence" value="ECO:0007669"/>
    <property type="project" value="UniProtKB-KW"/>
</dbReference>
<dbReference type="EMBL" id="NEVH01015296">
    <property type="protein sequence ID" value="PNF27374.1"/>
    <property type="molecule type" value="Genomic_DNA"/>
</dbReference>
<dbReference type="GO" id="GO:0016787">
    <property type="term" value="F:hydrolase activity"/>
    <property type="evidence" value="ECO:0007669"/>
    <property type="project" value="UniProtKB-KW"/>
</dbReference>
<dbReference type="Pfam" id="PF23002">
    <property type="entry name" value="PIN-like_DDX60"/>
    <property type="match status" value="1"/>
</dbReference>